<dbReference type="Pfam" id="PF13638">
    <property type="entry name" value="PIN_4"/>
    <property type="match status" value="1"/>
</dbReference>
<dbReference type="PANTHER" id="PTHR16161:SF0">
    <property type="entry name" value="TRANSCRIPTIONAL PROTEIN SWT1"/>
    <property type="match status" value="1"/>
</dbReference>
<feature type="compositionally biased region" description="Basic and acidic residues" evidence="1">
    <location>
        <begin position="41"/>
        <end position="55"/>
    </location>
</feature>
<dbReference type="RefSeq" id="XP_005186135.1">
    <property type="nucleotide sequence ID" value="XM_005186078.3"/>
</dbReference>
<feature type="region of interest" description="Disordered" evidence="1">
    <location>
        <begin position="410"/>
        <end position="450"/>
    </location>
</feature>
<dbReference type="EnsemblMetazoa" id="MDOA006355-RA">
    <property type="protein sequence ID" value="MDOA006355-PA"/>
    <property type="gene ID" value="MDOA006355"/>
</dbReference>
<feature type="compositionally biased region" description="Basic and acidic residues" evidence="1">
    <location>
        <begin position="109"/>
        <end position="138"/>
    </location>
</feature>
<dbReference type="SUPFAM" id="SSF88723">
    <property type="entry name" value="PIN domain-like"/>
    <property type="match status" value="1"/>
</dbReference>
<name>A0A1I8MM14_MUSDO</name>
<feature type="domain" description="PIN" evidence="2">
    <location>
        <begin position="606"/>
        <end position="727"/>
    </location>
</feature>
<feature type="region of interest" description="Disordered" evidence="1">
    <location>
        <begin position="1"/>
        <end position="279"/>
    </location>
</feature>
<evidence type="ECO:0000259" key="2">
    <source>
        <dbReference type="SMART" id="SM00670"/>
    </source>
</evidence>
<feature type="compositionally biased region" description="Basic and acidic residues" evidence="1">
    <location>
        <begin position="238"/>
        <end position="252"/>
    </location>
</feature>
<dbReference type="InterPro" id="IPR052626">
    <property type="entry name" value="SWT1_Regulator"/>
</dbReference>
<feature type="region of interest" description="Disordered" evidence="1">
    <location>
        <begin position="544"/>
        <end position="571"/>
    </location>
</feature>
<feature type="compositionally biased region" description="Basic and acidic residues" evidence="1">
    <location>
        <begin position="266"/>
        <end position="277"/>
    </location>
</feature>
<dbReference type="Gene3D" id="3.40.50.1010">
    <property type="entry name" value="5'-nuclease"/>
    <property type="match status" value="1"/>
</dbReference>
<feature type="compositionally biased region" description="Basic and acidic residues" evidence="1">
    <location>
        <begin position="152"/>
        <end position="174"/>
    </location>
</feature>
<evidence type="ECO:0000313" key="5">
    <source>
        <dbReference type="RefSeq" id="XP_005186135.1"/>
    </source>
</evidence>
<dbReference type="SMART" id="SM00670">
    <property type="entry name" value="PINc"/>
    <property type="match status" value="1"/>
</dbReference>
<feature type="compositionally biased region" description="Basic and acidic residues" evidence="1">
    <location>
        <begin position="1"/>
        <end position="13"/>
    </location>
</feature>
<dbReference type="eggNOG" id="KOG4689">
    <property type="taxonomic scope" value="Eukaryota"/>
</dbReference>
<feature type="compositionally biased region" description="Basic and acidic residues" evidence="1">
    <location>
        <begin position="82"/>
        <end position="94"/>
    </location>
</feature>
<dbReference type="GO" id="GO:0005634">
    <property type="term" value="C:nucleus"/>
    <property type="evidence" value="ECO:0007669"/>
    <property type="project" value="TreeGrafter"/>
</dbReference>
<dbReference type="VEuPathDB" id="VectorBase:MDOMA2_015472"/>
<feature type="region of interest" description="Disordered" evidence="1">
    <location>
        <begin position="467"/>
        <end position="508"/>
    </location>
</feature>
<evidence type="ECO:0000313" key="4">
    <source>
        <dbReference type="Proteomes" id="UP001652621"/>
    </source>
</evidence>
<reference evidence="3" key="1">
    <citation type="submission" date="2020-05" db="UniProtKB">
        <authorList>
            <consortium name="EnsemblMetazoa"/>
        </authorList>
    </citation>
    <scope>IDENTIFICATION</scope>
    <source>
        <strain evidence="3">Aabys</strain>
    </source>
</reference>
<dbReference type="InterPro" id="IPR002716">
    <property type="entry name" value="PIN_dom"/>
</dbReference>
<gene>
    <name evidence="3" type="primary">101892861</name>
    <name evidence="5" type="synonym">LOC101892861</name>
</gene>
<feature type="compositionally biased region" description="Polar residues" evidence="1">
    <location>
        <begin position="485"/>
        <end position="508"/>
    </location>
</feature>
<feature type="compositionally biased region" description="Basic and acidic residues" evidence="1">
    <location>
        <begin position="223"/>
        <end position="232"/>
    </location>
</feature>
<dbReference type="AlphaFoldDB" id="A0A1I8MM14"/>
<dbReference type="OrthoDB" id="548295at2759"/>
<dbReference type="KEGG" id="mde:101892861"/>
<sequence>MDEGKPKKPDDWIKVQSKSRPGRYYLFNRATGENKWLSNDSKSKEESGDSNEKHTSPTKKKSIVEESPPPRISVPKPLKTPAQDRLKRLQHEIKLQQTKKQEMKHKRRHTEENDSKLTKTQDCKEQQENRWHTVESKETSSTSKTKAAKLLDAIKVKQDLGDQQENRPLTKESTEASTSSKSKADKLLDGIKVKQEKSSETKISESPKKKDAKTTKDSNIAKNSKERAERTTPSKRKDKSEDSPKKTLDSPRKRAAKRPHLNLLETAEKGNKIKKSDLSQFVTPLPAKLSHTIDSHKKESPPPSTNLYYLLDEDTEMLPCDEAPSTSLNNNLPNKTNSKSSKIGNIRSGIVNKIKDICKLPFRSSKAESIETKSSVLSAKTSFKSHKKTENKLELGTFPVQQTLSEFREAQKTLSQEHSHDTSATSTTSSLLTFATPPSTPKNFNIPAYSKGSANSRLERLRQSLLSQQQSMHSNTSVPYPKDSGFSTGPAVTSPSVKSEANSTLNETSNSVFHTANNTLNDEFEEMDWEPFEKDNTETIEISSSESNLSLLPPKEKPIVKSPSTKSMPETMGDIYDAVNENLLRLSAEKKTNVRANNNKWRKDYYYFVVDTNVLLDHLTFIEDLTQLKLCDTQGSMLYIPYGVLQELDKLKMREEGVKTLAVRAIKYLNKKLENKSQNVLAQTALEEREHLIDVNSADDSIINCCLQAKAQIPNLLLLTEDVNLRNKAICNNILVATKSDLLSKRYDAQAS</sequence>
<organism evidence="3">
    <name type="scientific">Musca domestica</name>
    <name type="common">House fly</name>
    <dbReference type="NCBI Taxonomy" id="7370"/>
    <lineage>
        <taxon>Eukaryota</taxon>
        <taxon>Metazoa</taxon>
        <taxon>Ecdysozoa</taxon>
        <taxon>Arthropoda</taxon>
        <taxon>Hexapoda</taxon>
        <taxon>Insecta</taxon>
        <taxon>Pterygota</taxon>
        <taxon>Neoptera</taxon>
        <taxon>Endopterygota</taxon>
        <taxon>Diptera</taxon>
        <taxon>Brachycera</taxon>
        <taxon>Muscomorpha</taxon>
        <taxon>Muscoidea</taxon>
        <taxon>Muscidae</taxon>
        <taxon>Musca</taxon>
    </lineage>
</organism>
<accession>A0A1I8MM14</accession>
<evidence type="ECO:0000313" key="3">
    <source>
        <dbReference type="EnsemblMetazoa" id="MDOA006355-PA"/>
    </source>
</evidence>
<feature type="compositionally biased region" description="Basic and acidic residues" evidence="1">
    <location>
        <begin position="410"/>
        <end position="421"/>
    </location>
</feature>
<feature type="compositionally biased region" description="Low complexity" evidence="1">
    <location>
        <begin position="422"/>
        <end position="437"/>
    </location>
</feature>
<dbReference type="Proteomes" id="UP001652621">
    <property type="component" value="Unplaced"/>
</dbReference>
<keyword evidence="4" id="KW-1185">Reference proteome</keyword>
<dbReference type="VEuPathDB" id="VectorBase:MDOA006355"/>
<reference evidence="5" key="2">
    <citation type="submission" date="2025-04" db="UniProtKB">
        <authorList>
            <consortium name="RefSeq"/>
        </authorList>
    </citation>
    <scope>IDENTIFICATION</scope>
    <source>
        <strain evidence="5">Aabys</strain>
    </source>
</reference>
<feature type="compositionally biased region" description="Basic and acidic residues" evidence="1">
    <location>
        <begin position="182"/>
        <end position="216"/>
    </location>
</feature>
<protein>
    <submittedName>
        <fullName evidence="5">Transcriptional protein SWT1</fullName>
    </submittedName>
</protein>
<dbReference type="CDD" id="cd18727">
    <property type="entry name" value="PIN_Swt1-like"/>
    <property type="match status" value="1"/>
</dbReference>
<dbReference type="PANTHER" id="PTHR16161">
    <property type="entry name" value="TRANSCRIPTIONAL PROTEIN SWT1"/>
    <property type="match status" value="1"/>
</dbReference>
<evidence type="ECO:0000256" key="1">
    <source>
        <dbReference type="SAM" id="MobiDB-lite"/>
    </source>
</evidence>
<proteinExistence type="predicted"/>
<dbReference type="STRING" id="7370.A0A1I8MM14"/>
<dbReference type="InterPro" id="IPR029060">
    <property type="entry name" value="PIN-like_dom_sf"/>
</dbReference>